<accession>A0A8J3QXM6</accession>
<evidence type="ECO:0000313" key="2">
    <source>
        <dbReference type="Proteomes" id="UP000642748"/>
    </source>
</evidence>
<gene>
    <name evidence="1" type="ORF">Raf01_61590</name>
</gene>
<name>A0A8J3QXM6_9ACTN</name>
<dbReference type="RefSeq" id="WP_203921513.1">
    <property type="nucleotide sequence ID" value="NZ_BONZ01000061.1"/>
</dbReference>
<sequence>MTITVPRALTREPHDKRVKLYPQRLRIPVIGDVTVPPPGQMAYFAGLGILAAVEIIEWPLALVIGTGHLLADQHWSRLLRGLGGAAEEA</sequence>
<dbReference type="EMBL" id="BONZ01000061">
    <property type="protein sequence ID" value="GIH17987.1"/>
    <property type="molecule type" value="Genomic_DNA"/>
</dbReference>
<reference evidence="1" key="1">
    <citation type="submission" date="2021-01" db="EMBL/GenBank/DDBJ databases">
        <title>Whole genome shotgun sequence of Rugosimonospora africana NBRC 104875.</title>
        <authorList>
            <person name="Komaki H."/>
            <person name="Tamura T."/>
        </authorList>
    </citation>
    <scope>NUCLEOTIDE SEQUENCE</scope>
    <source>
        <strain evidence="1">NBRC 104875</strain>
    </source>
</reference>
<proteinExistence type="predicted"/>
<organism evidence="1 2">
    <name type="scientific">Rugosimonospora africana</name>
    <dbReference type="NCBI Taxonomy" id="556532"/>
    <lineage>
        <taxon>Bacteria</taxon>
        <taxon>Bacillati</taxon>
        <taxon>Actinomycetota</taxon>
        <taxon>Actinomycetes</taxon>
        <taxon>Micromonosporales</taxon>
        <taxon>Micromonosporaceae</taxon>
        <taxon>Rugosimonospora</taxon>
    </lineage>
</organism>
<keyword evidence="2" id="KW-1185">Reference proteome</keyword>
<comment type="caution">
    <text evidence="1">The sequence shown here is derived from an EMBL/GenBank/DDBJ whole genome shotgun (WGS) entry which is preliminary data.</text>
</comment>
<protein>
    <submittedName>
        <fullName evidence="1">Uncharacterized protein</fullName>
    </submittedName>
</protein>
<dbReference type="AlphaFoldDB" id="A0A8J3QXM6"/>
<evidence type="ECO:0000313" key="1">
    <source>
        <dbReference type="EMBL" id="GIH17987.1"/>
    </source>
</evidence>
<dbReference type="Proteomes" id="UP000642748">
    <property type="component" value="Unassembled WGS sequence"/>
</dbReference>